<organism evidence="1 2">
    <name type="scientific">Dryococelus australis</name>
    <dbReference type="NCBI Taxonomy" id="614101"/>
    <lineage>
        <taxon>Eukaryota</taxon>
        <taxon>Metazoa</taxon>
        <taxon>Ecdysozoa</taxon>
        <taxon>Arthropoda</taxon>
        <taxon>Hexapoda</taxon>
        <taxon>Insecta</taxon>
        <taxon>Pterygota</taxon>
        <taxon>Neoptera</taxon>
        <taxon>Polyneoptera</taxon>
        <taxon>Phasmatodea</taxon>
        <taxon>Verophasmatodea</taxon>
        <taxon>Anareolatae</taxon>
        <taxon>Phasmatidae</taxon>
        <taxon>Eurycanthinae</taxon>
        <taxon>Dryococelus</taxon>
    </lineage>
</organism>
<reference evidence="1 2" key="1">
    <citation type="submission" date="2023-02" db="EMBL/GenBank/DDBJ databases">
        <title>LHISI_Scaffold_Assembly.</title>
        <authorList>
            <person name="Stuart O.P."/>
            <person name="Cleave R."/>
            <person name="Magrath M.J.L."/>
            <person name="Mikheyev A.S."/>
        </authorList>
    </citation>
    <scope>NUCLEOTIDE SEQUENCE [LARGE SCALE GENOMIC DNA]</scope>
    <source>
        <strain evidence="1">Daus_M_001</strain>
        <tissue evidence="1">Leg muscle</tissue>
    </source>
</reference>
<dbReference type="SUPFAM" id="SSF56672">
    <property type="entry name" value="DNA/RNA polymerases"/>
    <property type="match status" value="1"/>
</dbReference>
<protein>
    <submittedName>
        <fullName evidence="1">Uncharacterized protein</fullName>
    </submittedName>
</protein>
<evidence type="ECO:0000313" key="1">
    <source>
        <dbReference type="EMBL" id="KAJ8873242.1"/>
    </source>
</evidence>
<dbReference type="PANTHER" id="PTHR22955">
    <property type="entry name" value="RETROTRANSPOSON"/>
    <property type="match status" value="1"/>
</dbReference>
<name>A0ABQ9GMJ6_9NEOP</name>
<keyword evidence="2" id="KW-1185">Reference proteome</keyword>
<dbReference type="InterPro" id="IPR043502">
    <property type="entry name" value="DNA/RNA_pol_sf"/>
</dbReference>
<evidence type="ECO:0000313" key="2">
    <source>
        <dbReference type="Proteomes" id="UP001159363"/>
    </source>
</evidence>
<dbReference type="PANTHER" id="PTHR22955:SF77">
    <property type="entry name" value="ASPARTIC PUTATIVE DOMAIN-CONTAINING PROTEIN-RELATED"/>
    <property type="match status" value="1"/>
</dbReference>
<sequence length="182" mass="20450">MSRMRSVKQLYSESSVLKPDPVKTFVIPHHAVLKEASSTTKICVVFDGSAMTSTGISLNELLLTRLKLQKDIGDSILNFRMMPVVSTTDICKMYRQIEIHPDDRYQDDVHVYQSNKVTYELASSPYQVLKTMQQLALDEAHQFPRASQVLLRDVVTGASSVEEAIQLKGELVSMLVRGGFEL</sequence>
<gene>
    <name evidence="1" type="ORF">PR048_026876</name>
</gene>
<proteinExistence type="predicted"/>
<dbReference type="EMBL" id="JARBHB010000011">
    <property type="protein sequence ID" value="KAJ8873242.1"/>
    <property type="molecule type" value="Genomic_DNA"/>
</dbReference>
<accession>A0ABQ9GMJ6</accession>
<dbReference type="Proteomes" id="UP001159363">
    <property type="component" value="Chromosome 10"/>
</dbReference>
<comment type="caution">
    <text evidence="1">The sequence shown here is derived from an EMBL/GenBank/DDBJ whole genome shotgun (WGS) entry which is preliminary data.</text>
</comment>